<comment type="caution">
    <text evidence="2">The sequence shown here is derived from an EMBL/GenBank/DDBJ whole genome shotgun (WGS) entry which is preliminary data.</text>
</comment>
<protein>
    <recommendedName>
        <fullName evidence="4">DUF4431 domain-containing protein</fullName>
    </recommendedName>
</protein>
<proteinExistence type="predicted"/>
<accession>A0A7X0ECC2</accession>
<reference evidence="2 3" key="1">
    <citation type="submission" date="2020-08" db="EMBL/GenBank/DDBJ databases">
        <title>Genomic Encyclopedia of Type Strains, Phase IV (KMG-IV): sequencing the most valuable type-strain genomes for metagenomic binning, comparative biology and taxonomic classification.</title>
        <authorList>
            <person name="Goeker M."/>
        </authorList>
    </citation>
    <scope>NUCLEOTIDE SEQUENCE [LARGE SCALE GENOMIC DNA]</scope>
    <source>
        <strain evidence="2 3">DSM 22198</strain>
    </source>
</reference>
<dbReference type="EMBL" id="JACIIZ010000005">
    <property type="protein sequence ID" value="MBB6251488.1"/>
    <property type="molecule type" value="Genomic_DNA"/>
</dbReference>
<feature type="chain" id="PRO_5031417109" description="DUF4431 domain-containing protein" evidence="1">
    <location>
        <begin position="22"/>
        <end position="126"/>
    </location>
</feature>
<dbReference type="Proteomes" id="UP000539175">
    <property type="component" value="Unassembled WGS sequence"/>
</dbReference>
<sequence>MLFRTFLLAGLTAAAIRPALAHDCQPYQPEPVALTGEITLVHGPKGPKDDYYLLTLPEMVCVAGGTAETDEDVESINALQLQLPKGVKLGPSLLGRRVSVTGTLVHRLAEGHTDVLLTYDTAKPAP</sequence>
<gene>
    <name evidence="2" type="ORF">FHS74_002039</name>
</gene>
<keyword evidence="1" id="KW-0732">Signal</keyword>
<evidence type="ECO:0008006" key="4">
    <source>
        <dbReference type="Google" id="ProtNLM"/>
    </source>
</evidence>
<evidence type="ECO:0000313" key="2">
    <source>
        <dbReference type="EMBL" id="MBB6251488.1"/>
    </source>
</evidence>
<feature type="signal peptide" evidence="1">
    <location>
        <begin position="1"/>
        <end position="21"/>
    </location>
</feature>
<organism evidence="2 3">
    <name type="scientific">Nitrospirillum iridis</name>
    <dbReference type="NCBI Taxonomy" id="765888"/>
    <lineage>
        <taxon>Bacteria</taxon>
        <taxon>Pseudomonadati</taxon>
        <taxon>Pseudomonadota</taxon>
        <taxon>Alphaproteobacteria</taxon>
        <taxon>Rhodospirillales</taxon>
        <taxon>Azospirillaceae</taxon>
        <taxon>Nitrospirillum</taxon>
    </lineage>
</organism>
<name>A0A7X0ECC2_9PROT</name>
<dbReference type="AlphaFoldDB" id="A0A7X0ECC2"/>
<keyword evidence="3" id="KW-1185">Reference proteome</keyword>
<evidence type="ECO:0000256" key="1">
    <source>
        <dbReference type="SAM" id="SignalP"/>
    </source>
</evidence>
<dbReference type="RefSeq" id="WP_184800026.1">
    <property type="nucleotide sequence ID" value="NZ_JACIIZ010000005.1"/>
</dbReference>
<evidence type="ECO:0000313" key="3">
    <source>
        <dbReference type="Proteomes" id="UP000539175"/>
    </source>
</evidence>